<feature type="compositionally biased region" description="Basic and acidic residues" evidence="34">
    <location>
        <begin position="728"/>
        <end position="745"/>
    </location>
</feature>
<comment type="subcellular location">
    <subcellularLocation>
        <location evidence="3">Host cell membrane</location>
        <topology evidence="3">Peripheral membrane protein</topology>
    </subcellularLocation>
    <subcellularLocation>
        <location evidence="1">Host cell membrane</location>
        <topology evidence="1">Single-pass type I membrane protein</topology>
    </subcellularLocation>
    <subcellularLocation>
        <location evidence="2">Host endosome membrane</location>
        <topology evidence="2">Peripheral membrane protein</topology>
    </subcellularLocation>
    <subcellularLocation>
        <location evidence="5">Host endosome membrane</location>
        <topology evidence="5">Single-pass type I membrane protein</topology>
    </subcellularLocation>
    <subcellularLocation>
        <location evidence="6">Virion membrane</location>
        <topology evidence="6">Peripheral membrane protein</topology>
    </subcellularLocation>
    <subcellularLocation>
        <location evidence="4">Virion membrane</location>
        <topology evidence="4">Single-pass type I membrane protein</topology>
    </subcellularLocation>
</comment>
<feature type="lipid moiety-binding region" description="S-palmitoyl cysteine; by host" evidence="32">
    <location>
        <position position="769"/>
    </location>
</feature>
<comment type="miscellaneous">
    <text evidence="32">HIV-1 lineages are divided in three main groups, M (for Major), O (for Outlier), and N (for New, or Non-M, Non-O). The vast majority of strains found worldwide belong to the group M. Group O seems to be endemic to and largely confined to Cameroon and neighboring countries in West Central Africa, where these viruses represent a small minority of HIV-1 strains. The group N is represented by a limited number of isolates from Cameroonian persons. The group M is further subdivided in 9 clades or subtypes (A to D, F to H, J and K).</text>
</comment>
<comment type="subcellular location">
    <molecule>Surface protein gp120</molecule>
    <subcellularLocation>
        <location evidence="32">Virion membrane</location>
        <topology evidence="32">Peripheral membrane protein</topology>
    </subcellularLocation>
    <subcellularLocation>
        <location evidence="32">Host cell membrane</location>
        <topology evidence="32">Peripheral membrane protein</topology>
    </subcellularLocation>
    <subcellularLocation>
        <location evidence="32">Host endosome membrane</location>
        <topology evidence="32">Single-pass type I membrane protein</topology>
    </subcellularLocation>
    <text evidence="32">The surface protein is not anchored to the viral envelope, but associates with the extravirion surface through its binding to TM. It is probably concentrated at the site of budding and incorporated into the virions possibly by contacts between the cytoplasmic tail of Env and the N-terminus of Gag.</text>
</comment>
<feature type="topological domain" description="Cytoplasmic" evidence="32">
    <location>
        <begin position="711"/>
        <end position="868"/>
    </location>
</feature>
<keyword evidence="19 32" id="KW-1043">Host membrane</keyword>
<evidence type="ECO:0000256" key="33">
    <source>
        <dbReference type="RuleBase" id="RU363095"/>
    </source>
</evidence>
<evidence type="ECO:0000256" key="19">
    <source>
        <dbReference type="ARBA" id="ARBA00022870"/>
    </source>
</evidence>
<dbReference type="GO" id="GO:0075512">
    <property type="term" value="P:clathrin-dependent endocytosis of virus by host cell"/>
    <property type="evidence" value="ECO:0007669"/>
    <property type="project" value="UniProtKB-UniRule"/>
</dbReference>
<dbReference type="GO" id="GO:0052031">
    <property type="term" value="P:symbiont-mediated perturbation of host defense response"/>
    <property type="evidence" value="ECO:0007669"/>
    <property type="project" value="UniProtKB-UniRule"/>
</dbReference>
<feature type="site" description="Cleavage; by host furin" evidence="32">
    <location>
        <begin position="516"/>
        <end position="517"/>
    </location>
</feature>
<keyword evidence="11 32" id="KW-0945">Host-virus interaction</keyword>
<comment type="PTM">
    <text evidence="32">Palmitoylation of the transmembrane protein and of Env polyprotein (prior to its proteolytic cleavage) is essential for their association with host cell membrane lipid rafts. Palmitoylation is therefore required for envelope trafficking to classical lipid rafts, but not for viral replication.</text>
</comment>
<dbReference type="InterPro" id="IPR037527">
    <property type="entry name" value="Gp160"/>
</dbReference>
<dbReference type="FunFam" id="2.170.40.20:FF:000002">
    <property type="entry name" value="Envelope glycoprotein gp160"/>
    <property type="match status" value="1"/>
</dbReference>
<comment type="domain">
    <text evidence="32 33">The 17 amino acids long immunosuppressive region is present in many retroviral envelope proteins. Synthetic peptides derived from this relatively conserved sequence inhibit immune function in vitro and in vivo.</text>
</comment>
<keyword evidence="28 32" id="KW-0325">Glycoprotein</keyword>
<dbReference type="GO" id="GO:0019082">
    <property type="term" value="P:viral protein processing"/>
    <property type="evidence" value="ECO:0007669"/>
    <property type="project" value="UniProtKB-UniRule"/>
</dbReference>
<dbReference type="Gene3D" id="1.10.287.210">
    <property type="match status" value="1"/>
</dbReference>
<evidence type="ECO:0000256" key="1">
    <source>
        <dbReference type="ARBA" id="ARBA00004402"/>
    </source>
</evidence>
<comment type="subunit">
    <text evidence="32">The mature envelope protein (Env) consists of a homotrimer of non-covalently associated gp120-gp41 heterodimers. The resulting complex protrudes from the virus surface as a spike. There seems to be as few as 10 spikes on the average virion. Surface protein gp120 interacts with host CD4, CCR5 and CXCR4. Gp120 also interacts with the C-type lectins CD209/DC-SIGN and CLEC4M/DC-SIGNR (collectively referred to as DC-SIGN(R)). Gp120 and gp41 interact with GalCer. Gp120 interacts with host ITGA4/ITGB7 complex; on CD4+ T-cells, this interaction results in rapid activation of integrin ITGAL/LFA-1, which facilitates efficient cell-to-cell spreading of HIV-1. Gp120 interacts with cell-associated heparan sulfate; this interaction increases virus infectivity on permissive cells and may be involved in infection of CD4- cells.</text>
</comment>
<keyword evidence="27 32" id="KW-1015">Disulfide bond</keyword>
<dbReference type="Pfam" id="PF00516">
    <property type="entry name" value="GP120"/>
    <property type="match status" value="1"/>
</dbReference>
<keyword evidence="9 32" id="KW-1032">Host cell membrane</keyword>
<feature type="chain" id="PRO_5023250936" description="Envelope glycoprotein gp160" evidence="32">
    <location>
        <begin position="32"/>
        <end position="868"/>
    </location>
</feature>
<feature type="disulfide bond" evidence="32">
    <location>
        <begin position="603"/>
        <end position="609"/>
    </location>
</feature>
<evidence type="ECO:0000256" key="26">
    <source>
        <dbReference type="ARBA" id="ARBA00023139"/>
    </source>
</evidence>
<dbReference type="GO" id="GO:1903911">
    <property type="term" value="P:positive regulation of receptor clustering"/>
    <property type="evidence" value="ECO:0007669"/>
    <property type="project" value="UniProtKB-UniRule"/>
</dbReference>
<dbReference type="InterPro" id="IPR036377">
    <property type="entry name" value="Gp120_core_sf"/>
</dbReference>
<keyword evidence="12 32" id="KW-1162">Viral penetration into host cytoplasm</keyword>
<comment type="domain">
    <text evidence="32">The YXXL motif is involved in determining the exact site of viral release at the surface of infected mononuclear cells and promotes endocytosis. YXXL and di-leucine endocytosis motifs interact directly or indirectly with the clathrin adapter complexes, opperate independently, and their activities are not additive.</text>
</comment>
<dbReference type="CDD" id="cd09909">
    <property type="entry name" value="HIV-1-like_HR1-HR2"/>
    <property type="match status" value="1"/>
</dbReference>
<feature type="chain" id="PRO_5023250935" description="Transmembrane protein gp41" evidence="32">
    <location>
        <begin position="517"/>
        <end position="868"/>
    </location>
</feature>
<comment type="domain">
    <text evidence="32">The membrane proximal external region (MPER) present in gp41 is a tryptophan-rich region recognized by the antibodies 2F5, Z13, and 4E10. MPER seems to play a role in fusion.</text>
</comment>
<dbReference type="SUPFAM" id="SSF56502">
    <property type="entry name" value="gp120 core"/>
    <property type="match status" value="2"/>
</dbReference>
<evidence type="ECO:0000256" key="18">
    <source>
        <dbReference type="ARBA" id="ARBA00022844"/>
    </source>
</evidence>
<feature type="domain" description="Retroviral envelope protein GP41-like" evidence="36">
    <location>
        <begin position="535"/>
        <end position="724"/>
    </location>
</feature>
<evidence type="ECO:0000256" key="24">
    <source>
        <dbReference type="ARBA" id="ARBA00023054"/>
    </source>
</evidence>
<dbReference type="Gene3D" id="2.170.40.20">
    <property type="entry name" value="Human immunodeficiency virus 1, Gp160, envelope glycoprotein"/>
    <property type="match status" value="2"/>
</dbReference>
<dbReference type="GO" id="GO:1903908">
    <property type="term" value="P:positive regulation of plasma membrane raft polarization"/>
    <property type="evidence" value="ECO:0007669"/>
    <property type="project" value="UniProtKB-UniRule"/>
</dbReference>
<protein>
    <recommendedName>
        <fullName evidence="32">Envelope glycoprotein gp160</fullName>
    </recommendedName>
    <alternativeName>
        <fullName evidence="32">Env polyprotein</fullName>
    </alternativeName>
    <component>
        <recommendedName>
            <fullName evidence="32">Surface protein gp120</fullName>
            <shortName evidence="32">SU</shortName>
        </recommendedName>
        <alternativeName>
            <fullName evidence="32">Glycoprotein 120</fullName>
            <shortName evidence="32">gp120</shortName>
        </alternativeName>
    </component>
    <component>
        <recommendedName>
            <fullName evidence="32">Transmembrane protein gp41</fullName>
            <shortName evidence="32">TM</shortName>
        </recommendedName>
        <alternativeName>
            <fullName evidence="32">Glycoprotein 41</fullName>
            <shortName evidence="32">gp41</shortName>
        </alternativeName>
    </component>
</protein>
<feature type="transmembrane region" description="Helical" evidence="33">
    <location>
        <begin position="683"/>
        <end position="710"/>
    </location>
</feature>
<comment type="subcellular location">
    <molecule>Transmembrane protein gp41</molecule>
    <subcellularLocation>
        <location evidence="32">Virion membrane</location>
        <topology evidence="32">Single-pass type I membrane protein</topology>
    </subcellularLocation>
    <subcellularLocation>
        <location evidence="32">Host cell membrane</location>
        <topology evidence="32">Single-pass type I membrane protein</topology>
    </subcellularLocation>
    <subcellularLocation>
        <location evidence="32">Host endosome membrane</location>
        <topology evidence="32">Single-pass type I membrane protein</topology>
    </subcellularLocation>
    <text evidence="32">It is probably concentrated at the site of budding and incorporated into the virions possibly by contacts between the cytoplasmic tail of Env and the N-terminus of Gag.</text>
</comment>
<dbReference type="HAMAP" id="MF_04083">
    <property type="entry name" value="HIV_ENV"/>
    <property type="match status" value="1"/>
</dbReference>
<keyword evidence="17 32" id="KW-1161">Viral attachment to host cell</keyword>
<feature type="coiled-coil region" evidence="32">
    <location>
        <begin position="638"/>
        <end position="672"/>
    </location>
</feature>
<reference evidence="37 38" key="1">
    <citation type="journal article" date="2002" name="AIDS Res. Hum. Retroviruses">
        <title>Among 46 near full length HIV type 1 genome sequences from Rakai District, Uganda, subtype D and AD recombinants predominate.</title>
        <authorList>
            <person name="Harris M.E."/>
            <person name="Serwadda D."/>
            <person name="Sewankambo N."/>
            <person name="Kim B."/>
            <person name="Kigozi G."/>
            <person name="Kiwanuka N."/>
            <person name="Phillips J.B."/>
            <person name="Wabwire F."/>
            <person name="Meehen M."/>
            <person name="Lutalo T."/>
            <person name="Lane J.R."/>
            <person name="Merling R."/>
            <person name="Gray R."/>
            <person name="Wawer M."/>
            <person name="Birx D.L."/>
            <person name="Robb M.L."/>
            <person name="McCutchan F.E."/>
        </authorList>
    </citation>
    <scope>NUCLEOTIDE SEQUENCE [LARGE SCALE GENOMIC DNA]</scope>
    <source>
        <strain evidence="37">99UGB26587</strain>
    </source>
</reference>
<evidence type="ECO:0000256" key="2">
    <source>
        <dbReference type="ARBA" id="ARBA00004433"/>
    </source>
</evidence>
<comment type="miscellaneous">
    <text evidence="32">Inhibitors targeting HIV-1 viral envelope proteins are used as antiretroviral drugs. Attachment of virions to the cell surface via non-specific interactions and CD4 binding can be blocked by inhibitors that include cyanovirin-N, cyclotriazadisulfonamide analogs, PRO 2000, TNX 355 and PRO 542. In addition, BMS 806 can block CD4-induced conformational changes. Env interactions with the coreceptor molecules can be targeted by CCR5 antagonists including SCH-D, maraviroc (UK 427857) and aplaviroc (GW 873140), and the CXCR4 antagonist AMD 070. Fusion of viral and cellular membranes can be inhibited by peptides such as enfuvirtide and tifuvirtide (T 1249). Resistance to inhibitors associated with mutations in Env are observed. Most of the time, single mutations confer only a modest reduction in drug susceptibility. Combination of several mutations is usually required to develop a high-level drug resistance.</text>
</comment>
<feature type="short sequence motif" description="YXXL motif; contains endocytosis signal" evidence="32">
    <location>
        <begin position="717"/>
        <end position="720"/>
    </location>
</feature>
<evidence type="ECO:0000256" key="3">
    <source>
        <dbReference type="ARBA" id="ARBA00004505"/>
    </source>
</evidence>
<feature type="region of interest" description="MPER; binding to GalCer" evidence="32">
    <location>
        <begin position="667"/>
        <end position="688"/>
    </location>
</feature>
<comment type="domain">
    <text evidence="32">The CD4-binding region is targeted by the antibody b12.</text>
</comment>
<evidence type="ECO:0000259" key="36">
    <source>
        <dbReference type="Pfam" id="PF00517"/>
    </source>
</evidence>
<dbReference type="GO" id="GO:0044175">
    <property type="term" value="C:host cell endosome membrane"/>
    <property type="evidence" value="ECO:0007669"/>
    <property type="project" value="UniProtKB-SubCell"/>
</dbReference>
<evidence type="ECO:0000256" key="32">
    <source>
        <dbReference type="HAMAP-Rule" id="MF_04083"/>
    </source>
</evidence>
<evidence type="ECO:0000256" key="16">
    <source>
        <dbReference type="ARBA" id="ARBA00022729"/>
    </source>
</evidence>
<dbReference type="GO" id="GO:0019031">
    <property type="term" value="C:viral envelope"/>
    <property type="evidence" value="ECO:0007669"/>
    <property type="project" value="UniProtKB-KW"/>
</dbReference>
<dbReference type="GO" id="GO:0020002">
    <property type="term" value="C:host cell plasma membrane"/>
    <property type="evidence" value="ECO:0007669"/>
    <property type="project" value="UniProtKB-SubCell"/>
</dbReference>
<dbReference type="FunFam" id="2.170.40.20:FF:000003">
    <property type="entry name" value="Envelope glycoprotein gp160"/>
    <property type="match status" value="1"/>
</dbReference>
<feature type="disulfide bond" evidence="32">
    <location>
        <begin position="241"/>
        <end position="252"/>
    </location>
</feature>
<feature type="disulfide bond" evidence="32">
    <location>
        <begin position="231"/>
        <end position="260"/>
    </location>
</feature>
<keyword evidence="15 32" id="KW-0053">Apoptosis</keyword>
<evidence type="ECO:0000256" key="15">
    <source>
        <dbReference type="ARBA" id="ARBA00022703"/>
    </source>
</evidence>
<evidence type="ECO:0000256" key="34">
    <source>
        <dbReference type="SAM" id="MobiDB-lite"/>
    </source>
</evidence>
<dbReference type="GO" id="GO:0039654">
    <property type="term" value="P:fusion of virus membrane with host endosome membrane"/>
    <property type="evidence" value="ECO:0007669"/>
    <property type="project" value="UniProtKB-UniRule"/>
</dbReference>
<keyword evidence="31 32" id="KW-1160">Virus entry into host cell</keyword>
<feature type="region of interest" description="Immunosuppression" evidence="32">
    <location>
        <begin position="579"/>
        <end position="597"/>
    </location>
</feature>
<feature type="lipid moiety-binding region" description="S-palmitoyl cysteine; by host" evidence="32">
    <location>
        <position position="849"/>
    </location>
</feature>
<evidence type="ECO:0000256" key="31">
    <source>
        <dbReference type="ARBA" id="ARBA00023296"/>
    </source>
</evidence>
<comment type="similarity">
    <text evidence="32">Belongs to the HIV-1 env protein family.</text>
</comment>
<keyword evidence="10 32" id="KW-1165">Clathrin-mediated endocytosis of virus by host</keyword>
<gene>
    <name evidence="32 37" type="primary">env</name>
</gene>
<keyword evidence="24 32" id="KW-0175">Coiled coil</keyword>
<keyword evidence="26 32" id="KW-0564">Palmitate</keyword>
<comment type="function">
    <text evidence="32">Envelope glycoprotein gp160: Oligomerizes in the host endoplasmic reticulum into predominantly trimers. In a second time, gp160 transits in the host Golgi, where glycosylation is completed. The precursor is then proteolytically cleaved in the trans-Golgi and thereby activated by cellular furin or furin-like proteases to produce gp120 and gp41.</text>
</comment>
<sequence length="868" mass="97994">MRVKGIQRNYQHLWRWGTMLLGMLMICNVTGELWVTVYYGVPVWKEANTTLFCASDAKSYKTEAHNIWATHACVPTDPNPQEIKLENVTENFNMWKNNMVEQMHEDIISLWDQSLKPCVKLTPLCVTLNCTDWKNNNITNATMNNNTTNANITTNATMNNNTTNDMKNCSFNMTTEIRDKKQQVTALFYKLDVVQINDNTNTSYRLINCNTSAITQACPKITFEPIPIHYCAPAGFAILKCNEEKFNGTGPCKNVSTVQCTHGIKPVVSTQLLLNGSLAKGDLIIKSENITDNVKNIIVQLSKPVKINCTRPNNNTIKSVHIGPGQAFYATGSIIGDIRQAHCNISAGEWNETLEKVAEKLRGLVNKTVINFKPSSGGDPEITTHSFNCGGEFFYCNTSELFNSEWKNGTTSNSTRNRTITLPCRIKQIINMWQGVGRAMYAPPIKGLINCSSNITGLLLTRDGGTNQSEETFRPGGGDMRDNWRNELYKYKVVRIEPLGLAPTRAKRRVVEREKRAIGLGALFLGFLGTAGSTMGAASLTLTVQTRQVLSGIVQQQNNLLRAIEAQQHLLQLTVWGIKQLQARVLAVESYLRDQQLLGIWGCSGKHICTTDVPWNSSWSNKSIEEIWGNMTWMEWEREIGKYTGIIYSLIEESQYQQEKNEKELLELDKWASLWNWFSISKWLWYIKIFIMIVGGLIGLRIVFAVFSVINRVRQGYSPLSFQTHTPNPRDLDRPGRIEGEGGEQDRDRSIRLVSGFLALAWEDLRSLCLFSYHRLRDFILIAARAVELLGHSSLKGLRLGWEGLKYLGNLLSYWGRELKLSAINLLDTIAIAVAGWTDGVIEIGQRICRAFLNIPRRIRQGAERVLL</sequence>
<evidence type="ECO:0000256" key="25">
    <source>
        <dbReference type="ARBA" id="ARBA00023136"/>
    </source>
</evidence>
<organism evidence="37 38">
    <name type="scientific">Human immunodeficiency virus type 1</name>
    <name type="common">HIV-1</name>
    <dbReference type="NCBI Taxonomy" id="11676"/>
    <lineage>
        <taxon>Viruses</taxon>
        <taxon>Riboviria</taxon>
        <taxon>Pararnavirae</taxon>
        <taxon>Artverviricota</taxon>
        <taxon>Revtraviricetes</taxon>
        <taxon>Ortervirales</taxon>
        <taxon>Retroviridae</taxon>
        <taxon>Orthoretrovirinae</taxon>
        <taxon>Lentivirus</taxon>
        <taxon>Lentivirus humimdef1</taxon>
    </lineage>
</organism>
<keyword evidence="13 32" id="KW-0165">Cleavage on pair of basic residues</keyword>
<evidence type="ECO:0000256" key="21">
    <source>
        <dbReference type="ARBA" id="ARBA00022890"/>
    </source>
</evidence>
<feature type="disulfide bond" evidence="32">
    <location>
        <begin position="53"/>
        <end position="73"/>
    </location>
</feature>
<comment type="domain">
    <text evidence="32">Some of the most genetically diverse regions of the viral genome are present in Env. They are called variable regions 1 through 5 (V1 through V5). Coreceptor usage of gp120 is determined mainly by the primary structure of the third variable region (V3) in the outer domain of gp120. The sequence of V3 determines which coreceptor, CCR5 and/or CXCR4 (corresponding to R5/macrophage, X4/T cell and R5X4/T cell and macrophage tropism), is used to trigger the fusion potential of the Env complex, and hence which cells the virus can infect. Binding to CCR5 involves a region adjacent in addition to V3.</text>
</comment>
<dbReference type="GO" id="GO:0016020">
    <property type="term" value="C:membrane"/>
    <property type="evidence" value="ECO:0007669"/>
    <property type="project" value="UniProtKB-UniRule"/>
</dbReference>
<evidence type="ECO:0000256" key="17">
    <source>
        <dbReference type="ARBA" id="ARBA00022804"/>
    </source>
</evidence>
<evidence type="ECO:0000256" key="10">
    <source>
        <dbReference type="ARBA" id="ARBA00022570"/>
    </source>
</evidence>
<keyword evidence="30 32" id="KW-0449">Lipoprotein</keyword>
<dbReference type="GO" id="GO:0019064">
    <property type="term" value="P:fusion of virus membrane with host plasma membrane"/>
    <property type="evidence" value="ECO:0007669"/>
    <property type="project" value="UniProtKB-UniRule"/>
</dbReference>
<evidence type="ECO:0000256" key="13">
    <source>
        <dbReference type="ARBA" id="ARBA00022685"/>
    </source>
</evidence>
<feature type="transmembrane region" description="Helical" evidence="33">
    <location>
        <begin position="20"/>
        <end position="41"/>
    </location>
</feature>
<comment type="PTM">
    <text evidence="32">Specific enzymatic cleavages in vivo yield mature proteins. Envelope glycoproteins are synthesized as a inactive precursor that is heavily N-glycosylated and processed likely by host cell furin in the Golgi to yield the mature SU and TM proteins. The cleavage site between SU and TM requires the minimal sequence [KR]-X-[KR]-R. About 2 of the 9 disulfide bonds of gp41 are reduced by P4HB/PDI, following binding to CD4 receptor.</text>
</comment>
<dbReference type="FunFam" id="1.10.287.210:FF:000001">
    <property type="entry name" value="Envelope glycoprotein gp160"/>
    <property type="match status" value="1"/>
</dbReference>
<evidence type="ECO:0000256" key="7">
    <source>
        <dbReference type="ARBA" id="ARBA00022506"/>
    </source>
</evidence>
<dbReference type="GO" id="GO:0055036">
    <property type="term" value="C:virion membrane"/>
    <property type="evidence" value="ECO:0007669"/>
    <property type="project" value="UniProtKB-SubCell"/>
</dbReference>
<evidence type="ECO:0000256" key="8">
    <source>
        <dbReference type="ARBA" id="ARBA00022510"/>
    </source>
</evidence>
<keyword evidence="23 32" id="KW-1039">Host endosome</keyword>
<keyword evidence="14 32" id="KW-0812">Transmembrane</keyword>
<feature type="region of interest" description="Fusion peptide" evidence="32">
    <location>
        <begin position="517"/>
        <end position="537"/>
    </location>
</feature>
<evidence type="ECO:0000256" key="30">
    <source>
        <dbReference type="ARBA" id="ARBA00023288"/>
    </source>
</evidence>
<evidence type="ECO:0000256" key="5">
    <source>
        <dbReference type="ARBA" id="ARBA00004578"/>
    </source>
</evidence>
<name>Q8AE34_HV1</name>
<dbReference type="SUPFAM" id="SSF58069">
    <property type="entry name" value="Virus ectodomain"/>
    <property type="match status" value="1"/>
</dbReference>
<keyword evidence="16 32" id="KW-0732">Signal</keyword>
<organismHost>
    <name type="scientific">Homo sapiens</name>
    <name type="common">Human</name>
    <dbReference type="NCBI Taxonomy" id="9606"/>
</organismHost>
<evidence type="ECO:0000256" key="22">
    <source>
        <dbReference type="ARBA" id="ARBA00022989"/>
    </source>
</evidence>
<proteinExistence type="inferred from homology"/>
<dbReference type="Proteomes" id="UP000175227">
    <property type="component" value="Genome"/>
</dbReference>
<evidence type="ECO:0000313" key="38">
    <source>
        <dbReference type="Proteomes" id="UP000175227"/>
    </source>
</evidence>
<evidence type="ECO:0000256" key="28">
    <source>
        <dbReference type="ARBA" id="ARBA00023180"/>
    </source>
</evidence>
<keyword evidence="29 32" id="KW-0899">Viral immunoevasion</keyword>
<evidence type="ECO:0000256" key="14">
    <source>
        <dbReference type="ARBA" id="ARBA00022692"/>
    </source>
</evidence>
<dbReference type="InterPro" id="IPR000777">
    <property type="entry name" value="HIV1_Gp120"/>
</dbReference>
<evidence type="ECO:0000259" key="35">
    <source>
        <dbReference type="Pfam" id="PF00516"/>
    </source>
</evidence>
<feature type="domain" description="Human immunodeficiency virus 1 envelope glycoprotein Gp120" evidence="35">
    <location>
        <begin position="33"/>
        <end position="516"/>
    </location>
</feature>
<evidence type="ECO:0000256" key="20">
    <source>
        <dbReference type="ARBA" id="ARBA00022879"/>
    </source>
</evidence>
<keyword evidence="25 32" id="KW-0472">Membrane</keyword>
<keyword evidence="21 32" id="KW-1164">Virus endocytosis by host</keyword>
<dbReference type="GO" id="GO:0019062">
    <property type="term" value="P:virion attachment to host cell"/>
    <property type="evidence" value="ECO:0007669"/>
    <property type="project" value="UniProtKB-UniRule"/>
</dbReference>
<keyword evidence="18 32" id="KW-0946">Virion</keyword>
<dbReference type="EMBL" id="AF484482">
    <property type="protein sequence ID" value="AAN73489.1"/>
    <property type="molecule type" value="Genomic_DNA"/>
</dbReference>
<evidence type="ECO:0000313" key="37">
    <source>
        <dbReference type="EMBL" id="AAN73489.1"/>
    </source>
</evidence>
<dbReference type="Gene3D" id="1.20.5.490">
    <property type="entry name" value="Single helix bin"/>
    <property type="match status" value="1"/>
</dbReference>
<dbReference type="FunFam" id="1.20.5.490:FF:000001">
    <property type="entry name" value="Envelope glycoprotein gp160"/>
    <property type="match status" value="1"/>
</dbReference>
<feature type="short sequence motif" description="Di-leucine internalization motif" evidence="32">
    <location>
        <begin position="867"/>
        <end position="868"/>
    </location>
</feature>
<keyword evidence="7 32" id="KW-1168">Fusion of virus membrane with host membrane</keyword>
<comment type="caution">
    <text evidence="32 33">Lacks conserved residue(s) required for the propagation of feature annotation.</text>
</comment>
<evidence type="ECO:0000256" key="9">
    <source>
        <dbReference type="ARBA" id="ARBA00022511"/>
    </source>
</evidence>
<evidence type="ECO:0000256" key="23">
    <source>
        <dbReference type="ARBA" id="ARBA00023046"/>
    </source>
</evidence>
<dbReference type="GO" id="GO:0005198">
    <property type="term" value="F:structural molecule activity"/>
    <property type="evidence" value="ECO:0007669"/>
    <property type="project" value="UniProtKB-UniRule"/>
</dbReference>
<comment type="function">
    <text evidence="32">Transmembrane protein gp41: Acts as a class I viral fusion protein. Under the current model, the protein has at least 3 conformational states: pre-fusion native state, pre-hairpin intermediate state, and post-fusion hairpin state. During fusion of viral and target intracellular membranes, the coiled coil regions (heptad repeats) assume a trimer-of-hairpins structure, positioning the fusion peptide in close proximity to the C-terminal region of the ectodomain. The formation of this structure appears to drive apposition and subsequent fusion of viral and target cell membranes. Complete fusion occurs in host cell endosomes and is dynamin-dependent, however some lipid transfer might occur at the plasma membrane. The virus undergoes clathrin-dependent internalization long before endosomal fusion, thus minimizing the surface exposure of conserved viral epitopes during fusion and reducing the efficacy of inhibitors targeting these epitopes. Membranes fusion leads to delivery of the nucleocapsid into the cytoplasm.</text>
</comment>
<comment type="function">
    <text evidence="32">Surface protein gp120: Attaches the virus to the host lymphoid cell by binding to the primary receptor CD4. This interaction induces a structural rearrangement creating a high affinity binding site for a chemokine coreceptor like CXCR4 and/or CCR5. Acts as a ligand for CD209/DC-SIGN and CLEC4M/DC-SIGNR, which are respectively found on dendritic cells (DCs), and on endothelial cells of liver sinusoids and lymph node sinuses. These interactions allow capture of viral particles at mucosal surfaces by these cells and subsequent transmission to permissive cells. HIV subverts the migration properties of dendritic cells to gain access to CD4+ T-cells in lymph nodes. Virus transmission to permissive T-cells occurs either in trans (without DCs infection, through viral capture and transmission), or in cis (following DCs productive infection, through the usual CD4-gp120 interaction), thereby inducing a robust infection. In trans infection, bound virions remain infectious over days and it is proposed that they are not degraded, but protected in non-lysosomal acidic organelles within the DCs close to the cell membrane thus contributing to the viral infectious potential during DCs' migration from the periphery to the lymphoid tissues. On arrival at lymphoid tissues, intact virions recycle back to DCs' cell surface allowing virus transmission to CD4+ T-cells.</text>
</comment>
<evidence type="ECO:0000256" key="6">
    <source>
        <dbReference type="ARBA" id="ARBA00004650"/>
    </source>
</evidence>
<evidence type="ECO:0000256" key="27">
    <source>
        <dbReference type="ARBA" id="ARBA00023157"/>
    </source>
</evidence>
<evidence type="ECO:0000256" key="12">
    <source>
        <dbReference type="ARBA" id="ARBA00022595"/>
    </source>
</evidence>
<evidence type="ECO:0000256" key="4">
    <source>
        <dbReference type="ARBA" id="ARBA00004563"/>
    </source>
</evidence>
<comment type="PTM">
    <text evidence="32">Highly glycosylated by host. The high number of glycan on the protein is reffered to as 'glycan shield' because it contributes to hide protein sequence from adaptive immune system.</text>
</comment>
<dbReference type="Pfam" id="PF00517">
    <property type="entry name" value="GP41"/>
    <property type="match status" value="1"/>
</dbReference>
<keyword evidence="20 32" id="KW-0261">Viral envelope protein</keyword>
<feature type="region of interest" description="CD4-binding loop" evidence="32">
    <location>
        <begin position="375"/>
        <end position="385"/>
    </location>
</feature>
<evidence type="ECO:0000256" key="29">
    <source>
        <dbReference type="ARBA" id="ARBA00023280"/>
    </source>
</evidence>
<dbReference type="InterPro" id="IPR000328">
    <property type="entry name" value="GP41-like"/>
</dbReference>
<keyword evidence="8 32" id="KW-1170">Fusion of virus membrane with host endosomal membrane</keyword>
<accession>Q8AE34</accession>
<keyword evidence="22 32" id="KW-1133">Transmembrane helix</keyword>
<evidence type="ECO:0000256" key="11">
    <source>
        <dbReference type="ARBA" id="ARBA00022581"/>
    </source>
</evidence>
<feature type="region of interest" description="Disordered" evidence="34">
    <location>
        <begin position="721"/>
        <end position="745"/>
    </location>
</feature>